<evidence type="ECO:0000256" key="11">
    <source>
        <dbReference type="ARBA" id="ARBA00022840"/>
    </source>
</evidence>
<evidence type="ECO:0000256" key="23">
    <source>
        <dbReference type="SAM" id="MobiDB-lite"/>
    </source>
</evidence>
<dbReference type="GO" id="GO:0006310">
    <property type="term" value="P:DNA recombination"/>
    <property type="evidence" value="ECO:0007669"/>
    <property type="project" value="UniProtKB-KW"/>
</dbReference>
<dbReference type="GO" id="GO:0005958">
    <property type="term" value="C:DNA-dependent protein kinase-DNA ligase 4 complex"/>
    <property type="evidence" value="ECO:0007669"/>
    <property type="project" value="TreeGrafter"/>
</dbReference>
<sequence>MQSIANSVCQYIMQNISTIMSPLLSQLTDDLKEALHSSTEEIAQLRAENVILRDKVDELEQRSRRNNIRISGIKEASGVEEDGQLISTVKKDLSVTGVSIQDSDIDDVYRAGEKRPGRTRPIVVRFTNHITKANISSFESMKKLPKGVYINDDLTRKRNNLLYRARCLVKTRALEKAWSANEKAGNICFEVSRTWHTDVAKFLFEKKVDVNQADKFGRTALHVAAAVDYPEMVELLIKNGADKESLTDEKQTPVHYAAKNDAVSSLKMLIKHGCLYDDVRDYRGRTPIFVAAELDRSESARYLLDMNASVKIPDSQGQKTLSWMITKMPPVALEATKQFYMTDRPNRKQYFELQHLLNCAVQYKQYDIIMNKVFIQLLDKMWKKYARWRTWLNLLLNVIYIVLWSLLGVLIEYDERHDYKLPEHWWRIVLLLAAIGMTVWQIIEEVIEFRRSLGASNSWKRVRRKNIEDDLQFCHPRWPEERAFLETELENLDKGGPKYFSDWWNWFDYICYAFLMACIVTHLVDIAHHTTELALNHIRIMSVTIILLWLRLMKIVRAFSMLGPFIVMLSHMAKDLLRFLFLYMEFYIPFVFAFWMNFGGDKTKYEDLGTKIVVNGSVLPVVENFTVPGYEGFDDVLFSLFRLTLVDDYPYDDMKSVDPIMTNILVGIWLALSAVLCLNLLIALLSDTFQRVYDNAQANSVMQKAITITNVWEGMSMSSRKKFLNHIKNKCAPLQMYYDDDMTEGGDEDLQKVTIQIKEDLEDLREKWDERFGRRKFLPGSIDDGSGDDDNDDRGGGGGRLVTVEKFENEVEILREGIKDLQVRQNDMMDTFRHDIGIIKSLLLEATGRSADELEFEDAGSEADLLSSRSKKDKSKKKKKKRRHTPGPFTEPLLEPSDPPLVQTDGDVTPGVEILRIISNDKANVKMISRKSMMADEEKDEKPEVTVASQVAFSELCGLLEKISKTQGNDKKKRILKDFTEKWREFHDKVHESNRDTTDSFYSAMRLLLPHLEKERVAYGIKEHMLAKLLIEVLCLGKDSADANRLLNFKAPKAAKTDAGDFAAVAYFVLKNRCPERGKLTIQEVNQCLDGIAQNNAAKKKDLVRKHILKLLTNMSAVELKWLIRMIVKELKIGLSQASVLSVYHPDAEEFYNVNNNMEKVCRMLRDKNVRVHEIGIEVFSPFTPMLGERAAPDKVEKVMEGKPYFIETKFDGERMLLHKKENEYKYFSRSGNEYTESFGSTFFSSGTLTPYIHHLFKPHVKSCILDGEMIGYDESTKTYATKAMNTNIKAQAQEGLQPCYHVFDLIMLNEKVLTNQPLRDRLKEMETVVEVEEGRLLLSKHVEGQTNQDCADALNEAIDNREEGIMVKNPDSVYRPNTRKGGWFKIKPEYVGGLMDELDVLVVGGFFGVGSRSHMMSHFLCALAVPPEEGEEPKEFHSFCKVGSGYSKKELSEFNQKLADHWNIFDKKKPPTNIILASGFKEKPDAWIEPSKSCIVQIKAAEIIESERFKTGFTLRFPRVEAFRDDKKWHECMTITEVEEMRKKGGGKLAGGRVEIGEEDEEPVKKKRKIVTRVIRPTVAAQFRQADLTDVTQTSKILEDKEFCVINGPSAFSKQDIEKKIVEFGGTIVQNPGSTTFCVLAEKIVMRVTNLMKRGLYDIVKVKWFQRVVDAQKWIPWSPADMISTSPKTQTVFKLEYDEYGDSYYDDTSPEQLKHTFGQISETKTSIDTDGIAELEEKFFPDDSPYGLFRTCRFYLDINLAVGDPSTKIKDSSLELLALELRFFGGNVTNKLDSHVSHVLMDKKDLSRLSKLKEERRKRSRKFHIITEDWIKECMEEGTICSERHHEPT</sequence>
<dbReference type="Gene3D" id="3.40.50.10190">
    <property type="entry name" value="BRCT domain"/>
    <property type="match status" value="2"/>
</dbReference>
<dbReference type="Pfam" id="PF00533">
    <property type="entry name" value="BRCT"/>
    <property type="match status" value="2"/>
</dbReference>
<dbReference type="Pfam" id="PF12796">
    <property type="entry name" value="Ank_2"/>
    <property type="match status" value="1"/>
</dbReference>
<dbReference type="GO" id="GO:0006303">
    <property type="term" value="P:double-strand break repair via nonhomologous end joining"/>
    <property type="evidence" value="ECO:0007669"/>
    <property type="project" value="TreeGrafter"/>
</dbReference>
<dbReference type="PANTHER" id="PTHR45997">
    <property type="entry name" value="DNA LIGASE 4"/>
    <property type="match status" value="1"/>
</dbReference>
<dbReference type="SUPFAM" id="SSF117018">
    <property type="entry name" value="ATP-dependent DNA ligase DNA-binding domain"/>
    <property type="match status" value="1"/>
</dbReference>
<evidence type="ECO:0000256" key="20">
    <source>
        <dbReference type="RuleBase" id="RU000617"/>
    </source>
</evidence>
<dbReference type="GO" id="GO:0005216">
    <property type="term" value="F:monoatomic ion channel activity"/>
    <property type="evidence" value="ECO:0007669"/>
    <property type="project" value="InterPro"/>
</dbReference>
<dbReference type="FunFam" id="3.40.50.10190:FF:000044">
    <property type="entry name" value="DNA ligase"/>
    <property type="match status" value="1"/>
</dbReference>
<evidence type="ECO:0000256" key="22">
    <source>
        <dbReference type="SAM" id="Coils"/>
    </source>
</evidence>
<evidence type="ECO:0000259" key="25">
    <source>
        <dbReference type="PROSITE" id="PS50160"/>
    </source>
</evidence>
<evidence type="ECO:0000256" key="6">
    <source>
        <dbReference type="ARBA" id="ARBA00022692"/>
    </source>
</evidence>
<dbReference type="PROSITE" id="PS00697">
    <property type="entry name" value="DNA_LIGASE_A1"/>
    <property type="match status" value="1"/>
</dbReference>
<dbReference type="GO" id="GO:0071897">
    <property type="term" value="P:DNA biosynthetic process"/>
    <property type="evidence" value="ECO:0007669"/>
    <property type="project" value="InterPro"/>
</dbReference>
<evidence type="ECO:0000256" key="9">
    <source>
        <dbReference type="ARBA" id="ARBA00022741"/>
    </source>
</evidence>
<dbReference type="InterPro" id="IPR036599">
    <property type="entry name" value="DNA_ligase_N_sf"/>
</dbReference>
<dbReference type="InterPro" id="IPR002110">
    <property type="entry name" value="Ankyrin_rpt"/>
</dbReference>
<feature type="transmembrane region" description="Helical" evidence="24">
    <location>
        <begin position="664"/>
        <end position="685"/>
    </location>
</feature>
<dbReference type="GO" id="GO:0006297">
    <property type="term" value="P:nucleotide-excision repair, DNA gap filling"/>
    <property type="evidence" value="ECO:0007669"/>
    <property type="project" value="TreeGrafter"/>
</dbReference>
<keyword evidence="6 24" id="KW-0812">Transmembrane</keyword>
<evidence type="ECO:0000256" key="15">
    <source>
        <dbReference type="ARBA" id="ARBA00023172"/>
    </source>
</evidence>
<gene>
    <name evidence="27" type="ORF">FSP39_002892</name>
</gene>
<comment type="caution">
    <text evidence="27">The sequence shown here is derived from an EMBL/GenBank/DDBJ whole genome shotgun (WGS) entry which is preliminary data.</text>
</comment>
<feature type="repeat" description="ANK" evidence="19">
    <location>
        <begin position="249"/>
        <end position="273"/>
    </location>
</feature>
<dbReference type="GO" id="GO:0032807">
    <property type="term" value="C:DNA ligase IV complex"/>
    <property type="evidence" value="ECO:0007669"/>
    <property type="project" value="TreeGrafter"/>
</dbReference>
<dbReference type="SUPFAM" id="SSF52113">
    <property type="entry name" value="BRCT domain"/>
    <property type="match status" value="2"/>
</dbReference>
<dbReference type="InterPro" id="IPR012308">
    <property type="entry name" value="DNA_ligase_ATP-dep_N"/>
</dbReference>
<dbReference type="Gene3D" id="3.30.70.1820">
    <property type="entry name" value="L1 transposable element, RRM domain"/>
    <property type="match status" value="1"/>
</dbReference>
<feature type="region of interest" description="Disordered" evidence="23">
    <location>
        <begin position="854"/>
        <end position="906"/>
    </location>
</feature>
<evidence type="ECO:0000256" key="14">
    <source>
        <dbReference type="ARBA" id="ARBA00023136"/>
    </source>
</evidence>
<dbReference type="InterPro" id="IPR000977">
    <property type="entry name" value="DNA_ligase_ATP-dep"/>
</dbReference>
<dbReference type="Gene3D" id="2.40.50.140">
    <property type="entry name" value="Nucleic acid-binding proteins"/>
    <property type="match status" value="1"/>
</dbReference>
<feature type="domain" description="BRCT" evidence="26">
    <location>
        <begin position="1594"/>
        <end position="1683"/>
    </location>
</feature>
<dbReference type="SUPFAM" id="SSF56091">
    <property type="entry name" value="DNA ligase/mRNA capping enzyme, catalytic domain"/>
    <property type="match status" value="1"/>
</dbReference>
<dbReference type="CDD" id="cd17722">
    <property type="entry name" value="BRCT_DNA_ligase_IV_rpt1"/>
    <property type="match status" value="1"/>
</dbReference>
<evidence type="ECO:0000256" key="17">
    <source>
        <dbReference type="ARBA" id="ARBA00023242"/>
    </source>
</evidence>
<dbReference type="Pfam" id="PF04679">
    <property type="entry name" value="DNA_ligase_A_C"/>
    <property type="match status" value="1"/>
</dbReference>
<dbReference type="PROSITE" id="PS50088">
    <property type="entry name" value="ANK_REPEAT"/>
    <property type="match status" value="3"/>
</dbReference>
<comment type="catalytic activity">
    <reaction evidence="18 20">
        <text>ATP + (deoxyribonucleotide)n-3'-hydroxyl + 5'-phospho-(deoxyribonucleotide)m = (deoxyribonucleotide)n+m + AMP + diphosphate.</text>
        <dbReference type="EC" id="6.5.1.1"/>
    </reaction>
</comment>
<evidence type="ECO:0000313" key="27">
    <source>
        <dbReference type="EMBL" id="KAK3089344.1"/>
    </source>
</evidence>
<feature type="repeat" description="ANK" evidence="19">
    <location>
        <begin position="216"/>
        <end position="248"/>
    </location>
</feature>
<dbReference type="NCBIfam" id="TIGR00574">
    <property type="entry name" value="dnl1"/>
    <property type="match status" value="1"/>
</dbReference>
<dbReference type="InterPro" id="IPR036420">
    <property type="entry name" value="BRCT_dom_sf"/>
</dbReference>
<keyword evidence="22" id="KW-0175">Coiled coil</keyword>
<dbReference type="PROSITE" id="PS50297">
    <property type="entry name" value="ANK_REP_REGION"/>
    <property type="match status" value="2"/>
</dbReference>
<name>A0AA88XYC2_PINIB</name>
<keyword evidence="13 24" id="KW-1133">Transmembrane helix</keyword>
<feature type="domain" description="ATP-dependent DNA ligase family profile" evidence="25">
    <location>
        <begin position="1292"/>
        <end position="1426"/>
    </location>
</feature>
<keyword evidence="15 20" id="KW-0233">DNA recombination</keyword>
<feature type="transmembrane region" description="Helical" evidence="24">
    <location>
        <begin position="390"/>
        <end position="413"/>
    </location>
</feature>
<keyword evidence="11 20" id="KW-0067">ATP-binding</keyword>
<keyword evidence="7" id="KW-0479">Metal-binding</keyword>
<dbReference type="Gene3D" id="1.10.287.70">
    <property type="match status" value="1"/>
</dbReference>
<feature type="transmembrane region" description="Helical" evidence="24">
    <location>
        <begin position="425"/>
        <end position="443"/>
    </location>
</feature>
<keyword evidence="8" id="KW-0677">Repeat</keyword>
<evidence type="ECO:0000256" key="2">
    <source>
        <dbReference type="ARBA" id="ARBA00004123"/>
    </source>
</evidence>
<dbReference type="Gene3D" id="3.30.470.30">
    <property type="entry name" value="DNA ligase/mRNA capping enzyme"/>
    <property type="match status" value="1"/>
</dbReference>
<organism evidence="27 28">
    <name type="scientific">Pinctada imbricata</name>
    <name type="common">Atlantic pearl-oyster</name>
    <name type="synonym">Pinctada martensii</name>
    <dbReference type="NCBI Taxonomy" id="66713"/>
    <lineage>
        <taxon>Eukaryota</taxon>
        <taxon>Metazoa</taxon>
        <taxon>Spiralia</taxon>
        <taxon>Lophotrochozoa</taxon>
        <taxon>Mollusca</taxon>
        <taxon>Bivalvia</taxon>
        <taxon>Autobranchia</taxon>
        <taxon>Pteriomorphia</taxon>
        <taxon>Pterioida</taxon>
        <taxon>Pterioidea</taxon>
        <taxon>Pteriidae</taxon>
        <taxon>Pinctada</taxon>
    </lineage>
</organism>
<dbReference type="PROSITE" id="PS50160">
    <property type="entry name" value="DNA_LIGASE_A3"/>
    <property type="match status" value="1"/>
</dbReference>
<dbReference type="PANTHER" id="PTHR45997:SF1">
    <property type="entry name" value="DNA LIGASE 4"/>
    <property type="match status" value="1"/>
</dbReference>
<feature type="compositionally biased region" description="Basic residues" evidence="23">
    <location>
        <begin position="869"/>
        <end position="885"/>
    </location>
</feature>
<evidence type="ECO:0000256" key="3">
    <source>
        <dbReference type="ARBA" id="ARBA00004141"/>
    </source>
</evidence>
<dbReference type="InterPro" id="IPR044125">
    <property type="entry name" value="Adenylation_DNA_ligase_IV"/>
</dbReference>
<evidence type="ECO:0000256" key="10">
    <source>
        <dbReference type="ARBA" id="ARBA00022763"/>
    </source>
</evidence>
<dbReference type="Pfam" id="PF01068">
    <property type="entry name" value="DNA_ligase_A_M"/>
    <property type="match status" value="1"/>
</dbReference>
<dbReference type="SUPFAM" id="SSF81324">
    <property type="entry name" value="Voltage-gated potassium channels"/>
    <property type="match status" value="1"/>
</dbReference>
<evidence type="ECO:0000256" key="16">
    <source>
        <dbReference type="ARBA" id="ARBA00023204"/>
    </source>
</evidence>
<evidence type="ECO:0000256" key="24">
    <source>
        <dbReference type="SAM" id="Phobius"/>
    </source>
</evidence>
<dbReference type="PROSITE" id="PS50172">
    <property type="entry name" value="BRCT"/>
    <property type="match status" value="2"/>
</dbReference>
<keyword evidence="28" id="KW-1185">Reference proteome</keyword>
<dbReference type="Pfam" id="PF11411">
    <property type="entry name" value="DNA_ligase_IV"/>
    <property type="match status" value="1"/>
</dbReference>
<feature type="transmembrane region" description="Helical" evidence="24">
    <location>
        <begin position="579"/>
        <end position="598"/>
    </location>
</feature>
<dbReference type="Pfam" id="PF04675">
    <property type="entry name" value="DNA_ligase_A_N"/>
    <property type="match status" value="1"/>
</dbReference>
<keyword evidence="16 20" id="KW-0234">DNA repair</keyword>
<dbReference type="Proteomes" id="UP001186944">
    <property type="component" value="Unassembled WGS sequence"/>
</dbReference>
<dbReference type="InterPro" id="IPR012340">
    <property type="entry name" value="NA-bd_OB-fold"/>
</dbReference>
<comment type="similarity">
    <text evidence="4 21">Belongs to the ATP-dependent DNA ligase family.</text>
</comment>
<dbReference type="InterPro" id="IPR029710">
    <property type="entry name" value="LIG4"/>
</dbReference>
<dbReference type="InterPro" id="IPR012309">
    <property type="entry name" value="DNA_ligase_ATP-dep_C"/>
</dbReference>
<keyword evidence="9 20" id="KW-0547">Nucleotide-binding</keyword>
<dbReference type="FunFam" id="2.40.50.140:FF:000150">
    <property type="entry name" value="DNA ligase"/>
    <property type="match status" value="1"/>
</dbReference>
<evidence type="ECO:0000256" key="1">
    <source>
        <dbReference type="ARBA" id="ARBA00001946"/>
    </source>
</evidence>
<dbReference type="SUPFAM" id="SSF48403">
    <property type="entry name" value="Ankyrin repeat"/>
    <property type="match status" value="1"/>
</dbReference>
<feature type="region of interest" description="Disordered" evidence="23">
    <location>
        <begin position="779"/>
        <end position="801"/>
    </location>
</feature>
<dbReference type="Gene3D" id="1.10.3260.10">
    <property type="entry name" value="DNA ligase, ATP-dependent, N-terminal domain"/>
    <property type="match status" value="1"/>
</dbReference>
<dbReference type="SMART" id="SM00248">
    <property type="entry name" value="ANK"/>
    <property type="match status" value="3"/>
</dbReference>
<dbReference type="InterPro" id="IPR005821">
    <property type="entry name" value="Ion_trans_dom"/>
</dbReference>
<dbReference type="FunFam" id="3.40.50.10190:FF:000027">
    <property type="entry name" value="DNA ligase"/>
    <property type="match status" value="1"/>
</dbReference>
<keyword evidence="10 20" id="KW-0227">DNA damage</keyword>
<dbReference type="InterPro" id="IPR021536">
    <property type="entry name" value="DNA_ligase_IV_dom"/>
</dbReference>
<comment type="subcellular location">
    <subcellularLocation>
        <location evidence="3">Membrane</location>
        <topology evidence="3">Multi-pass membrane protein</topology>
    </subcellularLocation>
    <subcellularLocation>
        <location evidence="2">Nucleus</location>
    </subcellularLocation>
</comment>
<dbReference type="SMART" id="SM00292">
    <property type="entry name" value="BRCT"/>
    <property type="match status" value="2"/>
</dbReference>
<dbReference type="GO" id="GO:0003910">
    <property type="term" value="F:DNA ligase (ATP) activity"/>
    <property type="evidence" value="ECO:0007669"/>
    <property type="project" value="UniProtKB-EC"/>
</dbReference>
<dbReference type="CDD" id="cd07968">
    <property type="entry name" value="OBF_DNA_ligase_IV"/>
    <property type="match status" value="1"/>
</dbReference>
<evidence type="ECO:0000256" key="19">
    <source>
        <dbReference type="PROSITE-ProRule" id="PRU00023"/>
    </source>
</evidence>
<feature type="domain" description="BRCT" evidence="26">
    <location>
        <begin position="1745"/>
        <end position="1849"/>
    </location>
</feature>
<keyword evidence="12" id="KW-0460">Magnesium</keyword>
<evidence type="ECO:0000256" key="4">
    <source>
        <dbReference type="ARBA" id="ARBA00007572"/>
    </source>
</evidence>
<dbReference type="Pfam" id="PF13637">
    <property type="entry name" value="Ank_4"/>
    <property type="match status" value="1"/>
</dbReference>
<proteinExistence type="inferred from homology"/>
<dbReference type="InterPro" id="IPR001357">
    <property type="entry name" value="BRCT_dom"/>
</dbReference>
<dbReference type="InterPro" id="IPR016059">
    <property type="entry name" value="DNA_ligase_ATP-dep_CS"/>
</dbReference>
<dbReference type="InterPro" id="IPR012310">
    <property type="entry name" value="DNA_ligase_ATP-dep_cent"/>
</dbReference>
<reference evidence="27" key="1">
    <citation type="submission" date="2019-08" db="EMBL/GenBank/DDBJ databases">
        <title>The improved chromosome-level genome for the pearl oyster Pinctada fucata martensii using PacBio sequencing and Hi-C.</title>
        <authorList>
            <person name="Zheng Z."/>
        </authorList>
    </citation>
    <scope>NUCLEOTIDE SEQUENCE</scope>
    <source>
        <strain evidence="27">ZZ-2019</strain>
        <tissue evidence="27">Adductor muscle</tissue>
    </source>
</reference>
<evidence type="ECO:0000256" key="8">
    <source>
        <dbReference type="ARBA" id="ARBA00022737"/>
    </source>
</evidence>
<evidence type="ECO:0000256" key="7">
    <source>
        <dbReference type="ARBA" id="ARBA00022723"/>
    </source>
</evidence>
<dbReference type="CDD" id="cd07903">
    <property type="entry name" value="Adenylation_DNA_ligase_IV"/>
    <property type="match status" value="1"/>
</dbReference>
<feature type="transmembrane region" description="Helical" evidence="24">
    <location>
        <begin position="506"/>
        <end position="527"/>
    </location>
</feature>
<dbReference type="InterPro" id="IPR036770">
    <property type="entry name" value="Ankyrin_rpt-contain_sf"/>
</dbReference>
<dbReference type="GO" id="GO:0003677">
    <property type="term" value="F:DNA binding"/>
    <property type="evidence" value="ECO:0007669"/>
    <property type="project" value="InterPro"/>
</dbReference>
<dbReference type="Pfam" id="PF00520">
    <property type="entry name" value="Ion_trans"/>
    <property type="match status" value="1"/>
</dbReference>
<evidence type="ECO:0000256" key="5">
    <source>
        <dbReference type="ARBA" id="ARBA00022598"/>
    </source>
</evidence>
<feature type="repeat" description="ANK" evidence="19">
    <location>
        <begin position="283"/>
        <end position="315"/>
    </location>
</feature>
<evidence type="ECO:0000259" key="26">
    <source>
        <dbReference type="PROSITE" id="PS50172"/>
    </source>
</evidence>
<dbReference type="EMBL" id="VSWD01000010">
    <property type="protein sequence ID" value="KAK3089344.1"/>
    <property type="molecule type" value="Genomic_DNA"/>
</dbReference>
<dbReference type="Gene3D" id="1.25.40.20">
    <property type="entry name" value="Ankyrin repeat-containing domain"/>
    <property type="match status" value="1"/>
</dbReference>
<accession>A0AA88XYC2</accession>
<evidence type="ECO:0000256" key="13">
    <source>
        <dbReference type="ARBA" id="ARBA00022989"/>
    </source>
</evidence>
<evidence type="ECO:0000313" key="28">
    <source>
        <dbReference type="Proteomes" id="UP001186944"/>
    </source>
</evidence>
<protein>
    <recommendedName>
        <fullName evidence="20">DNA ligase</fullName>
        <ecNumber evidence="20">6.5.1.1</ecNumber>
    </recommendedName>
</protein>
<keyword evidence="14 24" id="KW-0472">Membrane</keyword>
<dbReference type="GO" id="GO:0016020">
    <property type="term" value="C:membrane"/>
    <property type="evidence" value="ECO:0007669"/>
    <property type="project" value="UniProtKB-SubCell"/>
</dbReference>
<evidence type="ECO:0000256" key="18">
    <source>
        <dbReference type="ARBA" id="ARBA00034003"/>
    </source>
</evidence>
<keyword evidence="19" id="KW-0040">ANK repeat</keyword>
<dbReference type="EC" id="6.5.1.1" evidence="20"/>
<keyword evidence="17" id="KW-0539">Nucleus</keyword>
<feature type="transmembrane region" description="Helical" evidence="24">
    <location>
        <begin position="555"/>
        <end position="573"/>
    </location>
</feature>
<evidence type="ECO:0000256" key="12">
    <source>
        <dbReference type="ARBA" id="ARBA00022842"/>
    </source>
</evidence>
<feature type="coiled-coil region" evidence="22">
    <location>
        <begin position="28"/>
        <end position="62"/>
    </location>
</feature>
<dbReference type="GO" id="GO:0005524">
    <property type="term" value="F:ATP binding"/>
    <property type="evidence" value="ECO:0007669"/>
    <property type="project" value="UniProtKB-KW"/>
</dbReference>
<comment type="cofactor">
    <cofactor evidence="1">
        <name>Mg(2+)</name>
        <dbReference type="ChEBI" id="CHEBI:18420"/>
    </cofactor>
</comment>
<evidence type="ECO:0000256" key="21">
    <source>
        <dbReference type="RuleBase" id="RU004196"/>
    </source>
</evidence>
<dbReference type="SUPFAM" id="SSF50249">
    <property type="entry name" value="Nucleic acid-binding proteins"/>
    <property type="match status" value="1"/>
</dbReference>
<keyword evidence="5 20" id="KW-0436">Ligase</keyword>
<dbReference type="GO" id="GO:0046872">
    <property type="term" value="F:metal ion binding"/>
    <property type="evidence" value="ECO:0007669"/>
    <property type="project" value="UniProtKB-KW"/>
</dbReference>